<dbReference type="InterPro" id="IPR024467">
    <property type="entry name" value="Xre/MbcA/ParS-like_toxin-bd"/>
</dbReference>
<reference evidence="2 3" key="1">
    <citation type="submission" date="2014-12" db="EMBL/GenBank/DDBJ databases">
        <title>Mercury Reductase activity and rhizosphere competence traits in the genome of root associated Photobacterium halotolerans MELD1.</title>
        <authorList>
            <person name="Mathew D.C."/>
            <person name="Huang C.-C."/>
        </authorList>
    </citation>
    <scope>NUCLEOTIDE SEQUENCE [LARGE SCALE GENOMIC DNA]</scope>
    <source>
        <strain evidence="2 3">MELD1</strain>
    </source>
</reference>
<evidence type="ECO:0000313" key="3">
    <source>
        <dbReference type="Proteomes" id="UP000033633"/>
    </source>
</evidence>
<dbReference type="EMBL" id="JWYV01000004">
    <property type="protein sequence ID" value="KKD00556.1"/>
    <property type="molecule type" value="Genomic_DNA"/>
</dbReference>
<keyword evidence="3" id="KW-1185">Reference proteome</keyword>
<comment type="caution">
    <text evidence="2">The sequence shown here is derived from an EMBL/GenBank/DDBJ whole genome shotgun (WGS) entry which is preliminary data.</text>
</comment>
<sequence length="63" mass="7219">MLDILSVFNAAFSLYEDRELAQELLNTPLPALNNKKPSELLDTFTGRRMVKETLNKMAWGEFS</sequence>
<dbReference type="Proteomes" id="UP000033633">
    <property type="component" value="Unassembled WGS sequence"/>
</dbReference>
<feature type="domain" description="Antitoxin Xre/MbcA/ParS-like toxin-binding" evidence="1">
    <location>
        <begin position="10"/>
        <end position="60"/>
    </location>
</feature>
<gene>
    <name evidence="2" type="ORF">KY46_07170</name>
</gene>
<protein>
    <recommendedName>
        <fullName evidence="1">Antitoxin Xre/MbcA/ParS-like toxin-binding domain-containing protein</fullName>
    </recommendedName>
</protein>
<proteinExistence type="predicted"/>
<organism evidence="2 3">
    <name type="scientific">Photobacterium halotolerans</name>
    <dbReference type="NCBI Taxonomy" id="265726"/>
    <lineage>
        <taxon>Bacteria</taxon>
        <taxon>Pseudomonadati</taxon>
        <taxon>Pseudomonadota</taxon>
        <taxon>Gammaproteobacteria</taxon>
        <taxon>Vibrionales</taxon>
        <taxon>Vibrionaceae</taxon>
        <taxon>Photobacterium</taxon>
    </lineage>
</organism>
<name>A0A0F5VEH9_9GAMM</name>
<dbReference type="Pfam" id="PF09722">
    <property type="entry name" value="Xre_MbcA_ParS_C"/>
    <property type="match status" value="1"/>
</dbReference>
<dbReference type="AlphaFoldDB" id="A0A0F5VEH9"/>
<accession>A0A0F5VEH9</accession>
<evidence type="ECO:0000313" key="2">
    <source>
        <dbReference type="EMBL" id="KKD00556.1"/>
    </source>
</evidence>
<evidence type="ECO:0000259" key="1">
    <source>
        <dbReference type="Pfam" id="PF09722"/>
    </source>
</evidence>
<dbReference type="PATRIC" id="fig|265726.11.peg.3493"/>
<dbReference type="STRING" id="265726.KY46_07170"/>